<evidence type="ECO:0000256" key="1">
    <source>
        <dbReference type="SAM" id="MobiDB-lite"/>
    </source>
</evidence>
<evidence type="ECO:0000313" key="3">
    <source>
        <dbReference type="EMBL" id="GFT21939.1"/>
    </source>
</evidence>
<proteinExistence type="predicted"/>
<keyword evidence="4" id="KW-1185">Reference proteome</keyword>
<evidence type="ECO:0000313" key="4">
    <source>
        <dbReference type="Proteomes" id="UP000887013"/>
    </source>
</evidence>
<dbReference type="EMBL" id="BMAW01002102">
    <property type="protein sequence ID" value="GFS77003.1"/>
    <property type="molecule type" value="Genomic_DNA"/>
</dbReference>
<dbReference type="Proteomes" id="UP000887013">
    <property type="component" value="Unassembled WGS sequence"/>
</dbReference>
<sequence length="118" mass="13460">MSSNITTLNRKKGNIKAQITKLSNWKETNDPLAYCRSKFTCITCKSKHHSLLHRTKLALRGQRSQDPSPEGERQTESSKTPSEEDFFHNAQSPRNKRSGSLSQQELQQGKRIIIHAVQ</sequence>
<comment type="caution">
    <text evidence="3">The sequence shown here is derived from an EMBL/GenBank/DDBJ whole genome shotgun (WGS) entry which is preliminary data.</text>
</comment>
<dbReference type="EMBL" id="BMAW01059619">
    <property type="protein sequence ID" value="GFT21939.1"/>
    <property type="molecule type" value="Genomic_DNA"/>
</dbReference>
<feature type="non-terminal residue" evidence="3">
    <location>
        <position position="1"/>
    </location>
</feature>
<protein>
    <submittedName>
        <fullName evidence="3">Uncharacterized protein</fullName>
    </submittedName>
</protein>
<gene>
    <name evidence="3" type="ORF">NPIL_118811</name>
    <name evidence="2" type="ORF">NPIL_630911</name>
</gene>
<accession>A0A8X6NMN5</accession>
<feature type="compositionally biased region" description="Basic and acidic residues" evidence="1">
    <location>
        <begin position="70"/>
        <end position="87"/>
    </location>
</feature>
<name>A0A8X6NMN5_NEPPI</name>
<evidence type="ECO:0000313" key="2">
    <source>
        <dbReference type="EMBL" id="GFS77003.1"/>
    </source>
</evidence>
<organism evidence="3 4">
    <name type="scientific">Nephila pilipes</name>
    <name type="common">Giant wood spider</name>
    <name type="synonym">Nephila maculata</name>
    <dbReference type="NCBI Taxonomy" id="299642"/>
    <lineage>
        <taxon>Eukaryota</taxon>
        <taxon>Metazoa</taxon>
        <taxon>Ecdysozoa</taxon>
        <taxon>Arthropoda</taxon>
        <taxon>Chelicerata</taxon>
        <taxon>Arachnida</taxon>
        <taxon>Araneae</taxon>
        <taxon>Araneomorphae</taxon>
        <taxon>Entelegynae</taxon>
        <taxon>Araneoidea</taxon>
        <taxon>Nephilidae</taxon>
        <taxon>Nephila</taxon>
    </lineage>
</organism>
<reference evidence="3" key="1">
    <citation type="submission" date="2020-08" db="EMBL/GenBank/DDBJ databases">
        <title>Multicomponent nature underlies the extraordinary mechanical properties of spider dragline silk.</title>
        <authorList>
            <person name="Kono N."/>
            <person name="Nakamura H."/>
            <person name="Mori M."/>
            <person name="Yoshida Y."/>
            <person name="Ohtoshi R."/>
            <person name="Malay A.D."/>
            <person name="Moran D.A.P."/>
            <person name="Tomita M."/>
            <person name="Numata K."/>
            <person name="Arakawa K."/>
        </authorList>
    </citation>
    <scope>NUCLEOTIDE SEQUENCE</scope>
</reference>
<feature type="region of interest" description="Disordered" evidence="1">
    <location>
        <begin position="55"/>
        <end position="112"/>
    </location>
</feature>
<dbReference type="AlphaFoldDB" id="A0A8X6NMN5"/>
<feature type="compositionally biased region" description="Low complexity" evidence="1">
    <location>
        <begin position="98"/>
        <end position="109"/>
    </location>
</feature>